<keyword evidence="1" id="KW-0812">Transmembrane</keyword>
<feature type="transmembrane region" description="Helical" evidence="1">
    <location>
        <begin position="12"/>
        <end position="35"/>
    </location>
</feature>
<evidence type="ECO:0000256" key="1">
    <source>
        <dbReference type="SAM" id="Phobius"/>
    </source>
</evidence>
<dbReference type="PANTHER" id="PTHR34703">
    <property type="entry name" value="ANTIPORTER SUBUNIT MNHG2-RELATED"/>
    <property type="match status" value="1"/>
</dbReference>
<organism evidence="2 3">
    <name type="scientific">Halomonas citrativorans</name>
    <dbReference type="NCBI Taxonomy" id="2742612"/>
    <lineage>
        <taxon>Bacteria</taxon>
        <taxon>Pseudomonadati</taxon>
        <taxon>Pseudomonadota</taxon>
        <taxon>Gammaproteobacteria</taxon>
        <taxon>Oceanospirillales</taxon>
        <taxon>Halomonadaceae</taxon>
        <taxon>Halomonas</taxon>
    </lineage>
</organism>
<dbReference type="RefSeq" id="WP_192527766.1">
    <property type="nucleotide sequence ID" value="NZ_RRZC01000011.1"/>
</dbReference>
<keyword evidence="1" id="KW-0472">Membrane</keyword>
<dbReference type="EMBL" id="RRZC01000011">
    <property type="protein sequence ID" value="MBE0404159.1"/>
    <property type="molecule type" value="Genomic_DNA"/>
</dbReference>
<reference evidence="2 3" key="1">
    <citation type="submission" date="2020-07" db="EMBL/GenBank/DDBJ databases">
        <title>Halophilic bacteria isolated from french cheeses.</title>
        <authorList>
            <person name="Kothe C.I."/>
            <person name="Farah-Kraiem B."/>
            <person name="Renault P."/>
            <person name="Dridi B."/>
        </authorList>
    </citation>
    <scope>NUCLEOTIDE SEQUENCE [LARGE SCALE GENOMIC DNA]</scope>
    <source>
        <strain evidence="2 3">FME16</strain>
    </source>
</reference>
<name>A0ABR9FCI7_9GAMM</name>
<proteinExistence type="predicted"/>
<evidence type="ECO:0000313" key="2">
    <source>
        <dbReference type="EMBL" id="MBE0404159.1"/>
    </source>
</evidence>
<feature type="transmembrane region" description="Helical" evidence="1">
    <location>
        <begin position="78"/>
        <end position="100"/>
    </location>
</feature>
<feature type="transmembrane region" description="Helical" evidence="1">
    <location>
        <begin position="47"/>
        <end position="66"/>
    </location>
</feature>
<sequence length="133" mass="14695">MNPQLESLPLWASLPITLLLLLGSAIVLIGALGLVRLPHFFQRIHGPAITITLGTGSILIASMIYFSALQSRLVIHELLITVFVMITAPVVAMLLMRTAVYRDLRARDRRPIVSANKSKTTTEVYPFSSKEEP</sequence>
<dbReference type="Pfam" id="PF03334">
    <property type="entry name" value="PhaG_MnhG_YufB"/>
    <property type="match status" value="1"/>
</dbReference>
<keyword evidence="1" id="KW-1133">Transmembrane helix</keyword>
<gene>
    <name evidence="2" type="ORF">EI163_11450</name>
</gene>
<accession>A0ABR9FCI7</accession>
<keyword evidence="3" id="KW-1185">Reference proteome</keyword>
<evidence type="ECO:0000313" key="3">
    <source>
        <dbReference type="Proteomes" id="UP000754821"/>
    </source>
</evidence>
<dbReference type="Proteomes" id="UP000754821">
    <property type="component" value="Unassembled WGS sequence"/>
</dbReference>
<protein>
    <submittedName>
        <fullName evidence="2">Cation:proton antiporter</fullName>
    </submittedName>
</protein>
<comment type="caution">
    <text evidence="2">The sequence shown here is derived from an EMBL/GenBank/DDBJ whole genome shotgun (WGS) entry which is preliminary data.</text>
</comment>
<dbReference type="NCBIfam" id="TIGR01300">
    <property type="entry name" value="CPA3_mnhG_phaG"/>
    <property type="match status" value="1"/>
</dbReference>
<dbReference type="PANTHER" id="PTHR34703:SF1">
    <property type="entry name" value="ANTIPORTER SUBUNIT MNHG2-RELATED"/>
    <property type="match status" value="1"/>
</dbReference>
<dbReference type="InterPro" id="IPR005133">
    <property type="entry name" value="PhaG_MnhG_YufB"/>
</dbReference>